<gene>
    <name evidence="1" type="ORF">AAF712_001651</name>
</gene>
<evidence type="ECO:0000313" key="2">
    <source>
        <dbReference type="Proteomes" id="UP001437256"/>
    </source>
</evidence>
<name>A0ABR3ABZ8_9AGAR</name>
<evidence type="ECO:0000313" key="1">
    <source>
        <dbReference type="EMBL" id="KAL0071093.1"/>
    </source>
</evidence>
<comment type="caution">
    <text evidence="1">The sequence shown here is derived from an EMBL/GenBank/DDBJ whole genome shotgun (WGS) entry which is preliminary data.</text>
</comment>
<protein>
    <submittedName>
        <fullName evidence="1">Uncharacterized protein</fullName>
    </submittedName>
</protein>
<proteinExistence type="predicted"/>
<dbReference type="Proteomes" id="UP001437256">
    <property type="component" value="Unassembled WGS sequence"/>
</dbReference>
<sequence>MPSCRHASVISRDYYSPYILDAWSGEMTPVAIQDVTDERHIPGTTQLAIHQTVLFVVTSEESFEGVSAPSMYPAPIRMFCTWLVVRPSEPEIRSLTEGPQEVVLSNGQQQTLSISLEGESKRELTGWELNITAWAPPEDLSQVDPILVPEPTIDLSQGLVPWAQLDGQVNTSRVGTYMQTIFEWAHGKISSVDFQLTLALWCIRWGRS</sequence>
<dbReference type="EMBL" id="JBBXMP010000004">
    <property type="protein sequence ID" value="KAL0071093.1"/>
    <property type="molecule type" value="Genomic_DNA"/>
</dbReference>
<accession>A0ABR3ABZ8</accession>
<organism evidence="1 2">
    <name type="scientific">Marasmius tenuissimus</name>
    <dbReference type="NCBI Taxonomy" id="585030"/>
    <lineage>
        <taxon>Eukaryota</taxon>
        <taxon>Fungi</taxon>
        <taxon>Dikarya</taxon>
        <taxon>Basidiomycota</taxon>
        <taxon>Agaricomycotina</taxon>
        <taxon>Agaricomycetes</taxon>
        <taxon>Agaricomycetidae</taxon>
        <taxon>Agaricales</taxon>
        <taxon>Marasmiineae</taxon>
        <taxon>Marasmiaceae</taxon>
        <taxon>Marasmius</taxon>
    </lineage>
</organism>
<keyword evidence="2" id="KW-1185">Reference proteome</keyword>
<reference evidence="1 2" key="1">
    <citation type="submission" date="2024-05" db="EMBL/GenBank/DDBJ databases">
        <title>A draft genome resource for the thread blight pathogen Marasmius tenuissimus strain MS-2.</title>
        <authorList>
            <person name="Yulfo-Soto G.E."/>
            <person name="Baruah I.K."/>
            <person name="Amoako-Attah I."/>
            <person name="Bukari Y."/>
            <person name="Meinhardt L.W."/>
            <person name="Bailey B.A."/>
            <person name="Cohen S.P."/>
        </authorList>
    </citation>
    <scope>NUCLEOTIDE SEQUENCE [LARGE SCALE GENOMIC DNA]</scope>
    <source>
        <strain evidence="1 2">MS-2</strain>
    </source>
</reference>